<name>A0ABS8TPH4_DATST</name>
<keyword evidence="2" id="KW-1185">Reference proteome</keyword>
<reference evidence="1 2" key="1">
    <citation type="journal article" date="2021" name="BMC Genomics">
        <title>Datura genome reveals duplications of psychoactive alkaloid biosynthetic genes and high mutation rate following tissue culture.</title>
        <authorList>
            <person name="Rajewski A."/>
            <person name="Carter-House D."/>
            <person name="Stajich J."/>
            <person name="Litt A."/>
        </authorList>
    </citation>
    <scope>NUCLEOTIDE SEQUENCE [LARGE SCALE GENOMIC DNA]</scope>
    <source>
        <strain evidence="1">AR-01</strain>
    </source>
</reference>
<comment type="caution">
    <text evidence="1">The sequence shown here is derived from an EMBL/GenBank/DDBJ whole genome shotgun (WGS) entry which is preliminary data.</text>
</comment>
<proteinExistence type="predicted"/>
<evidence type="ECO:0000313" key="2">
    <source>
        <dbReference type="Proteomes" id="UP000823775"/>
    </source>
</evidence>
<dbReference type="Proteomes" id="UP000823775">
    <property type="component" value="Unassembled WGS sequence"/>
</dbReference>
<organism evidence="1 2">
    <name type="scientific">Datura stramonium</name>
    <name type="common">Jimsonweed</name>
    <name type="synonym">Common thornapple</name>
    <dbReference type="NCBI Taxonomy" id="4076"/>
    <lineage>
        <taxon>Eukaryota</taxon>
        <taxon>Viridiplantae</taxon>
        <taxon>Streptophyta</taxon>
        <taxon>Embryophyta</taxon>
        <taxon>Tracheophyta</taxon>
        <taxon>Spermatophyta</taxon>
        <taxon>Magnoliopsida</taxon>
        <taxon>eudicotyledons</taxon>
        <taxon>Gunneridae</taxon>
        <taxon>Pentapetalae</taxon>
        <taxon>asterids</taxon>
        <taxon>lamiids</taxon>
        <taxon>Solanales</taxon>
        <taxon>Solanaceae</taxon>
        <taxon>Solanoideae</taxon>
        <taxon>Datureae</taxon>
        <taxon>Datura</taxon>
    </lineage>
</organism>
<gene>
    <name evidence="1" type="ORF">HAX54_015227</name>
</gene>
<evidence type="ECO:0000313" key="1">
    <source>
        <dbReference type="EMBL" id="MCD7473392.1"/>
    </source>
</evidence>
<protein>
    <submittedName>
        <fullName evidence="1">Uncharacterized protein</fullName>
    </submittedName>
</protein>
<sequence>MFNNHEQQPQSLKNICKNTLSAAHDPSIKKNQFVPDKSPPLITPKIQLKIAKESKHCPSQRRRLVRKGSCDSQKIGAAAGAFVGDLGPPLILPHYLHRKAQPNGDG</sequence>
<dbReference type="EMBL" id="JACEIK010001966">
    <property type="protein sequence ID" value="MCD7473392.1"/>
    <property type="molecule type" value="Genomic_DNA"/>
</dbReference>
<accession>A0ABS8TPH4</accession>